<dbReference type="Pfam" id="PF02522">
    <property type="entry name" value="Antibiotic_NAT"/>
    <property type="match status" value="1"/>
</dbReference>
<dbReference type="GO" id="GO:0046677">
    <property type="term" value="P:response to antibiotic"/>
    <property type="evidence" value="ECO:0007669"/>
    <property type="project" value="UniProtKB-KW"/>
</dbReference>
<accession>A0A165GSM4</accession>
<dbReference type="InterPro" id="IPR028345">
    <property type="entry name" value="Antibiotic_NAT-like"/>
</dbReference>
<proteinExistence type="inferred from homology"/>
<dbReference type="Proteomes" id="UP000076490">
    <property type="component" value="Unassembled WGS sequence"/>
</dbReference>
<comment type="similarity">
    <text evidence="1 4">Belongs to the antibiotic N-acetyltransferase family.</text>
</comment>
<comment type="caution">
    <text evidence="5">The sequence shown here is derived from an EMBL/GenBank/DDBJ whole genome shotgun (WGS) entry which is preliminary data.</text>
</comment>
<dbReference type="EC" id="2.3.1.-" evidence="4"/>
<dbReference type="InterPro" id="IPR003679">
    <property type="entry name" value="Amioglycoside_AcTrfase"/>
</dbReference>
<protein>
    <recommendedName>
        <fullName evidence="4">Aminoglycoside N(3)-acetyltransferase</fullName>
        <ecNumber evidence="4">2.3.1.-</ecNumber>
    </recommendedName>
</protein>
<evidence type="ECO:0000256" key="3">
    <source>
        <dbReference type="ARBA" id="ARBA00023315"/>
    </source>
</evidence>
<comment type="catalytic activity">
    <reaction evidence="4">
        <text>a 2-deoxystreptamine antibiotic + acetyl-CoA = an N(3)-acetyl-2-deoxystreptamine antibiotic + CoA + H(+)</text>
        <dbReference type="Rhea" id="RHEA:12665"/>
        <dbReference type="ChEBI" id="CHEBI:15378"/>
        <dbReference type="ChEBI" id="CHEBI:57287"/>
        <dbReference type="ChEBI" id="CHEBI:57288"/>
        <dbReference type="ChEBI" id="CHEBI:57921"/>
        <dbReference type="ChEBI" id="CHEBI:77452"/>
        <dbReference type="EC" id="2.3.1.81"/>
    </reaction>
</comment>
<keyword evidence="3 4" id="KW-0012">Acyltransferase</keyword>
<reference evidence="5 6" key="1">
    <citation type="submission" date="2016-01" db="EMBL/GenBank/DDBJ databases">
        <title>Whole genome sequencing of Bhargavaea cecembensis T14.</title>
        <authorList>
            <person name="Hong K.W."/>
        </authorList>
    </citation>
    <scope>NUCLEOTIDE SEQUENCE [LARGE SCALE GENOMIC DNA]</scope>
    <source>
        <strain evidence="5 6">T14</strain>
    </source>
</reference>
<dbReference type="GO" id="GO:0046353">
    <property type="term" value="F:aminoglycoside 3-N-acetyltransferase activity"/>
    <property type="evidence" value="ECO:0007669"/>
    <property type="project" value="UniProtKB-EC"/>
</dbReference>
<evidence type="ECO:0000313" key="5">
    <source>
        <dbReference type="EMBL" id="KZE37505.1"/>
    </source>
</evidence>
<gene>
    <name evidence="5" type="ORF">AV656_13165</name>
</gene>
<dbReference type="EMBL" id="LQNT01000011">
    <property type="protein sequence ID" value="KZE37505.1"/>
    <property type="molecule type" value="Genomic_DNA"/>
</dbReference>
<dbReference type="OrthoDB" id="7330654at2"/>
<sequence length="282" mass="31713">MNELDVVLRTGEFISKETIKEHLLHAGIGKGDRIIVHTSLKKVGWVSGGEQAFVEALLETVTADGTVVMPSQSSDNSDPKHWMMPPVPEEWHEPIRRTMPAYNPHLTHLRGMGKVPQCLHRHPETIRSPHPAHSFIAWGHDAAEWMRDHPVEDSFGEGSPLGKMYGSGVKVLLIGTGYDSCTALHLSEYRAPGLEKYRDGAAVMVDGERKWIEYDMADLESDDFPPLGMAFEREHPEAVTRCKIGQADTRVIGMDQLVDFGVEWITNWREKKKVVQVEKTTE</sequence>
<dbReference type="SUPFAM" id="SSF110710">
    <property type="entry name" value="TTHA0583/YokD-like"/>
    <property type="match status" value="1"/>
</dbReference>
<dbReference type="AlphaFoldDB" id="A0A165GSM4"/>
<organism evidence="5 6">
    <name type="scientific">Bhargavaea cecembensis</name>
    <dbReference type="NCBI Taxonomy" id="394098"/>
    <lineage>
        <taxon>Bacteria</taxon>
        <taxon>Bacillati</taxon>
        <taxon>Bacillota</taxon>
        <taxon>Bacilli</taxon>
        <taxon>Bacillales</taxon>
        <taxon>Caryophanaceae</taxon>
        <taxon>Bhargavaea</taxon>
    </lineage>
</organism>
<evidence type="ECO:0000256" key="1">
    <source>
        <dbReference type="ARBA" id="ARBA00006383"/>
    </source>
</evidence>
<dbReference type="PANTHER" id="PTHR11104:SF0">
    <property type="entry name" value="SPBETA PROPHAGE-DERIVED AMINOGLYCOSIDE N(3')-ACETYLTRANSFERASE-LIKE PROTEIN YOKD"/>
    <property type="match status" value="1"/>
</dbReference>
<evidence type="ECO:0000256" key="2">
    <source>
        <dbReference type="ARBA" id="ARBA00022679"/>
    </source>
</evidence>
<evidence type="ECO:0000256" key="4">
    <source>
        <dbReference type="RuleBase" id="RU365031"/>
    </source>
</evidence>
<keyword evidence="2 4" id="KW-0808">Transferase</keyword>
<keyword evidence="4" id="KW-0046">Antibiotic resistance</keyword>
<name>A0A165GSM4_9BACL</name>
<dbReference type="PANTHER" id="PTHR11104">
    <property type="entry name" value="AMINOGLYCOSIDE N3-ACETYLTRANSFERASE"/>
    <property type="match status" value="1"/>
</dbReference>
<evidence type="ECO:0000313" key="6">
    <source>
        <dbReference type="Proteomes" id="UP000076490"/>
    </source>
</evidence>
<dbReference type="RefSeq" id="WP_063182811.1">
    <property type="nucleotide sequence ID" value="NZ_LQNT01000011.1"/>
</dbReference>